<dbReference type="EMBL" id="JBIPKE010000012">
    <property type="protein sequence ID" value="MFH6982736.1"/>
    <property type="molecule type" value="Genomic_DNA"/>
</dbReference>
<accession>A0ABW7N5A2</accession>
<sequence length="747" mass="83180">MMKNLIFILLMLVLSEAKAQSISEDLEGKFMRFIENHPIETPVLHVGSRVVFTGDTLRVSGMVTDLFFRPTDAISQVMKVSLVDTTGHALRTLNFKNQAGTFYGSWYIPHTTPTGSYFLVAHSAYMQNFEEDLRAITPVYIKNIWDPGTTQKFTNIQAKRTFSVYPEGGKLIPGHNQKVLISAPQADATSGKVMSKSGKVISEFLFNEGFGVTFFTPDRKEDYFIQVSTLSGKTHRQAMDIERSGATFKVSKVGSRYFVNVLTTEASNQFLSMVLESGNRLQSILPVTFNDQGTATFVLPSSALQGHFHTAALLDDQWNVLAIRPFHTLPKTMALSGPDTVKTDTQISFEFPSASGTASTFSMSIPDAFSSNTYLLTDMALHYAFAPISARVSAMAGTLSIDDLLIYSTSWFNQKWNNILSGSKPFSMTTPPELGIDLRGETETVLPEGSWIHFHQWKNKMSYSLEIMDGRFNLPLTDFYDQQTFTYGVKDSTGGPIQTQVKFENLIIDLPEIEYIEESATDSLINKAVGLKRVMAQYQSETLLNRPSLYDQLTSDRVYDMTDYVILKSFHEVVVDILVGIGIRSVKGEKELRINDPVSGETFDYKPTIIINDHQVANDDMIWTIPPIYIDEIKVISSKEHLGVFEGLGVHGGILGIQLQDDAPDALIKNIIDQKIEVTGFLHSQKSPASDLPDFRHELINTAGKQNDWTVKSSDETGVYRALIQCLSTDGAVSIAEKKTVVILPPK</sequence>
<protein>
    <recommendedName>
        <fullName evidence="4">Macroglobulin domain-containing protein</fullName>
    </recommendedName>
</protein>
<dbReference type="Proteomes" id="UP001610063">
    <property type="component" value="Unassembled WGS sequence"/>
</dbReference>
<name>A0ABW7N5A2_9BACT</name>
<evidence type="ECO:0000256" key="1">
    <source>
        <dbReference type="SAM" id="SignalP"/>
    </source>
</evidence>
<dbReference type="RefSeq" id="WP_395416390.1">
    <property type="nucleotide sequence ID" value="NZ_JBIPKE010000012.1"/>
</dbReference>
<evidence type="ECO:0000313" key="3">
    <source>
        <dbReference type="Proteomes" id="UP001610063"/>
    </source>
</evidence>
<evidence type="ECO:0000313" key="2">
    <source>
        <dbReference type="EMBL" id="MFH6982736.1"/>
    </source>
</evidence>
<gene>
    <name evidence="2" type="ORF">ACHKAR_04760</name>
</gene>
<organism evidence="2 3">
    <name type="scientific">Marinoscillum luteum</name>
    <dbReference type="NCBI Taxonomy" id="861051"/>
    <lineage>
        <taxon>Bacteria</taxon>
        <taxon>Pseudomonadati</taxon>
        <taxon>Bacteroidota</taxon>
        <taxon>Cytophagia</taxon>
        <taxon>Cytophagales</taxon>
        <taxon>Reichenbachiellaceae</taxon>
        <taxon>Marinoscillum</taxon>
    </lineage>
</organism>
<proteinExistence type="predicted"/>
<evidence type="ECO:0008006" key="4">
    <source>
        <dbReference type="Google" id="ProtNLM"/>
    </source>
</evidence>
<comment type="caution">
    <text evidence="2">The sequence shown here is derived from an EMBL/GenBank/DDBJ whole genome shotgun (WGS) entry which is preliminary data.</text>
</comment>
<reference evidence="2 3" key="1">
    <citation type="journal article" date="2013" name="Int. J. Syst. Evol. Microbiol.">
        <title>Marinoscillum luteum sp. nov., isolated from marine sediment.</title>
        <authorList>
            <person name="Cha I.T."/>
            <person name="Park S.J."/>
            <person name="Kim S.J."/>
            <person name="Kim J.G."/>
            <person name="Jung M.Y."/>
            <person name="Shin K.S."/>
            <person name="Kwon K.K."/>
            <person name="Yang S.H."/>
            <person name="Seo Y.S."/>
            <person name="Rhee S.K."/>
        </authorList>
    </citation>
    <scope>NUCLEOTIDE SEQUENCE [LARGE SCALE GENOMIC DNA]</scope>
    <source>
        <strain evidence="2 3">KCTC 23939</strain>
    </source>
</reference>
<keyword evidence="3" id="KW-1185">Reference proteome</keyword>
<keyword evidence="1" id="KW-0732">Signal</keyword>
<feature type="chain" id="PRO_5046716660" description="Macroglobulin domain-containing protein" evidence="1">
    <location>
        <begin position="20"/>
        <end position="747"/>
    </location>
</feature>
<feature type="signal peptide" evidence="1">
    <location>
        <begin position="1"/>
        <end position="19"/>
    </location>
</feature>